<gene>
    <name evidence="3" type="ORF">CHS0354_022905</name>
</gene>
<reference evidence="3" key="2">
    <citation type="journal article" date="2021" name="Genome Biol. Evol.">
        <title>Developing a high-quality reference genome for a parasitic bivalve with doubly uniparental inheritance (Bivalvia: Unionida).</title>
        <authorList>
            <person name="Smith C.H."/>
        </authorList>
    </citation>
    <scope>NUCLEOTIDE SEQUENCE</scope>
    <source>
        <strain evidence="3">CHS0354</strain>
        <tissue evidence="3">Mantle</tissue>
    </source>
</reference>
<dbReference type="Proteomes" id="UP001195483">
    <property type="component" value="Unassembled WGS sequence"/>
</dbReference>
<keyword evidence="4" id="KW-1185">Reference proteome</keyword>
<feature type="compositionally biased region" description="Low complexity" evidence="1">
    <location>
        <begin position="66"/>
        <end position="79"/>
    </location>
</feature>
<proteinExistence type="predicted"/>
<feature type="chain" id="PRO_5041958174" description="Glycine-rich protein" evidence="2">
    <location>
        <begin position="20"/>
        <end position="124"/>
    </location>
</feature>
<evidence type="ECO:0008006" key="5">
    <source>
        <dbReference type="Google" id="ProtNLM"/>
    </source>
</evidence>
<evidence type="ECO:0000313" key="4">
    <source>
        <dbReference type="Proteomes" id="UP001195483"/>
    </source>
</evidence>
<sequence length="124" mass="12087">MRVVLICCVAAAFLYGVCGQGAGNLFSNPMMMMSLMGGELNMGDMMRLQMMSSMFRGRGTGGAAGGSASTGSETASQSGGANGGAGAGAGGASAGAGAGAGGMCNGPNRMMNMICMRTMMSALN</sequence>
<reference evidence="3" key="1">
    <citation type="journal article" date="2021" name="Genome Biol. Evol.">
        <title>A High-Quality Reference Genome for a Parasitic Bivalve with Doubly Uniparental Inheritance (Bivalvia: Unionida).</title>
        <authorList>
            <person name="Smith C.H."/>
        </authorList>
    </citation>
    <scope>NUCLEOTIDE SEQUENCE</scope>
    <source>
        <strain evidence="3">CHS0354</strain>
    </source>
</reference>
<feature type="region of interest" description="Disordered" evidence="1">
    <location>
        <begin position="59"/>
        <end position="95"/>
    </location>
</feature>
<dbReference type="AlphaFoldDB" id="A0AAE0VMN2"/>
<accession>A0AAE0VMN2</accession>
<feature type="signal peptide" evidence="2">
    <location>
        <begin position="1"/>
        <end position="19"/>
    </location>
</feature>
<evidence type="ECO:0000313" key="3">
    <source>
        <dbReference type="EMBL" id="KAK3583858.1"/>
    </source>
</evidence>
<dbReference type="EMBL" id="JAEAOA010001385">
    <property type="protein sequence ID" value="KAK3583858.1"/>
    <property type="molecule type" value="Genomic_DNA"/>
</dbReference>
<feature type="compositionally biased region" description="Gly residues" evidence="1">
    <location>
        <begin position="80"/>
        <end position="95"/>
    </location>
</feature>
<evidence type="ECO:0000256" key="1">
    <source>
        <dbReference type="SAM" id="MobiDB-lite"/>
    </source>
</evidence>
<organism evidence="3 4">
    <name type="scientific">Potamilus streckersoni</name>
    <dbReference type="NCBI Taxonomy" id="2493646"/>
    <lineage>
        <taxon>Eukaryota</taxon>
        <taxon>Metazoa</taxon>
        <taxon>Spiralia</taxon>
        <taxon>Lophotrochozoa</taxon>
        <taxon>Mollusca</taxon>
        <taxon>Bivalvia</taxon>
        <taxon>Autobranchia</taxon>
        <taxon>Heteroconchia</taxon>
        <taxon>Palaeoheterodonta</taxon>
        <taxon>Unionida</taxon>
        <taxon>Unionoidea</taxon>
        <taxon>Unionidae</taxon>
        <taxon>Ambleminae</taxon>
        <taxon>Lampsilini</taxon>
        <taxon>Potamilus</taxon>
    </lineage>
</organism>
<keyword evidence="2" id="KW-0732">Signal</keyword>
<comment type="caution">
    <text evidence="3">The sequence shown here is derived from an EMBL/GenBank/DDBJ whole genome shotgun (WGS) entry which is preliminary data.</text>
</comment>
<name>A0AAE0VMN2_9BIVA</name>
<evidence type="ECO:0000256" key="2">
    <source>
        <dbReference type="SAM" id="SignalP"/>
    </source>
</evidence>
<protein>
    <recommendedName>
        <fullName evidence="5">Glycine-rich protein</fullName>
    </recommendedName>
</protein>
<reference evidence="3" key="3">
    <citation type="submission" date="2023-05" db="EMBL/GenBank/DDBJ databases">
        <authorList>
            <person name="Smith C.H."/>
        </authorList>
    </citation>
    <scope>NUCLEOTIDE SEQUENCE</scope>
    <source>
        <strain evidence="3">CHS0354</strain>
        <tissue evidence="3">Mantle</tissue>
    </source>
</reference>